<evidence type="ECO:0000259" key="14">
    <source>
        <dbReference type="PROSITE" id="PS51192"/>
    </source>
</evidence>
<dbReference type="EMBL" id="ATLV01025999">
    <property type="status" value="NOT_ANNOTATED_CDS"/>
    <property type="molecule type" value="Genomic_DNA"/>
</dbReference>
<dbReference type="GO" id="GO:0005730">
    <property type="term" value="C:nucleolus"/>
    <property type="evidence" value="ECO:0007669"/>
    <property type="project" value="TreeGrafter"/>
</dbReference>
<dbReference type="VEuPathDB" id="VectorBase:ASIC020997"/>
<dbReference type="PROSITE" id="PS00690">
    <property type="entry name" value="DEAH_ATP_HELICASE"/>
    <property type="match status" value="1"/>
</dbReference>
<dbReference type="SUPFAM" id="SSF47576">
    <property type="entry name" value="Calponin-homology domain, CH-domain"/>
    <property type="match status" value="1"/>
</dbReference>
<dbReference type="InterPro" id="IPR014001">
    <property type="entry name" value="Helicase_ATP-bd"/>
</dbReference>
<reference evidence="17" key="2">
    <citation type="submission" date="2020-05" db="UniProtKB">
        <authorList>
            <consortium name="EnsemblMetazoa"/>
        </authorList>
    </citation>
    <scope>IDENTIFICATION</scope>
</reference>
<feature type="region of interest" description="Disordered" evidence="11">
    <location>
        <begin position="1414"/>
        <end position="1446"/>
    </location>
</feature>
<feature type="compositionally biased region" description="Low complexity" evidence="11">
    <location>
        <begin position="140"/>
        <end position="149"/>
    </location>
</feature>
<dbReference type="GO" id="GO:0005524">
    <property type="term" value="F:ATP binding"/>
    <property type="evidence" value="ECO:0007669"/>
    <property type="project" value="UniProtKB-KW"/>
</dbReference>
<keyword evidence="12" id="KW-0472">Membrane</keyword>
<feature type="region of interest" description="Disordered" evidence="11">
    <location>
        <begin position="1736"/>
        <end position="1768"/>
    </location>
</feature>
<feature type="domain" description="Helicase ATP-binding" evidence="14">
    <location>
        <begin position="2184"/>
        <end position="2351"/>
    </location>
</feature>
<keyword evidence="18" id="KW-1185">Reference proteome</keyword>
<dbReference type="EMBL" id="ATLV01025997">
    <property type="status" value="NOT_ANNOTATED_CDS"/>
    <property type="molecule type" value="Genomic_DNA"/>
</dbReference>
<dbReference type="OrthoDB" id="10025033at2759"/>
<evidence type="ECO:0000256" key="3">
    <source>
        <dbReference type="ARBA" id="ARBA00012552"/>
    </source>
</evidence>
<dbReference type="Gene3D" id="1.20.120.1080">
    <property type="match status" value="1"/>
</dbReference>
<dbReference type="EMBL" id="ATLV01025996">
    <property type="status" value="NOT_ANNOTATED_CDS"/>
    <property type="molecule type" value="Genomic_DNA"/>
</dbReference>
<evidence type="ECO:0000256" key="4">
    <source>
        <dbReference type="ARBA" id="ARBA00022741"/>
    </source>
</evidence>
<evidence type="ECO:0000256" key="10">
    <source>
        <dbReference type="SAM" id="Coils"/>
    </source>
</evidence>
<feature type="region of interest" description="Disordered" evidence="11">
    <location>
        <begin position="655"/>
        <end position="825"/>
    </location>
</feature>
<dbReference type="InterPro" id="IPR056371">
    <property type="entry name" value="DHX37-like_C"/>
</dbReference>
<dbReference type="InterPro" id="IPR036872">
    <property type="entry name" value="CH_dom_sf"/>
</dbReference>
<reference evidence="16 18" key="1">
    <citation type="journal article" date="2014" name="BMC Genomics">
        <title>Genome sequence of Anopheles sinensis provides insight into genetics basis of mosquito competence for malaria parasites.</title>
        <authorList>
            <person name="Zhou D."/>
            <person name="Zhang D."/>
            <person name="Ding G."/>
            <person name="Shi L."/>
            <person name="Hou Q."/>
            <person name="Ye Y."/>
            <person name="Xu Y."/>
            <person name="Zhou H."/>
            <person name="Xiong C."/>
            <person name="Li S."/>
            <person name="Yu J."/>
            <person name="Hong S."/>
            <person name="Yu X."/>
            <person name="Zou P."/>
            <person name="Chen C."/>
            <person name="Chang X."/>
            <person name="Wang W."/>
            <person name="Lv Y."/>
            <person name="Sun Y."/>
            <person name="Ma L."/>
            <person name="Shen B."/>
            <person name="Zhu C."/>
        </authorList>
    </citation>
    <scope>NUCLEOTIDE SEQUENCE [LARGE SCALE GENOMIC DNA]</scope>
</reference>
<dbReference type="EC" id="3.6.4.13" evidence="3"/>
<dbReference type="InterPro" id="IPR007502">
    <property type="entry name" value="Helicase-assoc_dom"/>
</dbReference>
<feature type="transmembrane region" description="Helical" evidence="12">
    <location>
        <begin position="966"/>
        <end position="987"/>
    </location>
</feature>
<dbReference type="PROSITE" id="PS51194">
    <property type="entry name" value="HELICASE_CTER"/>
    <property type="match status" value="1"/>
</dbReference>
<evidence type="ECO:0000256" key="6">
    <source>
        <dbReference type="ARBA" id="ARBA00022806"/>
    </source>
</evidence>
<feature type="compositionally biased region" description="Polar residues" evidence="11">
    <location>
        <begin position="692"/>
        <end position="701"/>
    </location>
</feature>
<feature type="region of interest" description="Disordered" evidence="11">
    <location>
        <begin position="1"/>
        <end position="40"/>
    </location>
</feature>
<feature type="transmembrane region" description="Helical" evidence="12">
    <location>
        <begin position="930"/>
        <end position="954"/>
    </location>
</feature>
<feature type="region of interest" description="Disordered" evidence="11">
    <location>
        <begin position="1671"/>
        <end position="1721"/>
    </location>
</feature>
<dbReference type="Gene3D" id="3.40.50.300">
    <property type="entry name" value="P-loop containing nucleotide triphosphate hydrolases"/>
    <property type="match status" value="3"/>
</dbReference>
<feature type="compositionally biased region" description="Basic and acidic residues" evidence="11">
    <location>
        <begin position="2094"/>
        <end position="2111"/>
    </location>
</feature>
<feature type="compositionally biased region" description="Low complexity" evidence="11">
    <location>
        <begin position="717"/>
        <end position="730"/>
    </location>
</feature>
<feature type="compositionally biased region" description="Acidic residues" evidence="11">
    <location>
        <begin position="2077"/>
        <end position="2093"/>
    </location>
</feature>
<keyword evidence="6" id="KW-0347">Helicase</keyword>
<feature type="region of interest" description="Disordered" evidence="11">
    <location>
        <begin position="106"/>
        <end position="174"/>
    </location>
</feature>
<proteinExistence type="inferred from homology"/>
<evidence type="ECO:0000313" key="18">
    <source>
        <dbReference type="Proteomes" id="UP000030765"/>
    </source>
</evidence>
<feature type="transmembrane region" description="Helical" evidence="12">
    <location>
        <begin position="867"/>
        <end position="886"/>
    </location>
</feature>
<evidence type="ECO:0000256" key="9">
    <source>
        <dbReference type="ARBA" id="ARBA00047984"/>
    </source>
</evidence>
<evidence type="ECO:0000313" key="17">
    <source>
        <dbReference type="EnsemblMetazoa" id="ASIC020997-PA"/>
    </source>
</evidence>
<dbReference type="EMBL" id="KE525404">
    <property type="protein sequence ID" value="KFB52735.1"/>
    <property type="molecule type" value="Genomic_DNA"/>
</dbReference>
<dbReference type="EMBL" id="ATLV01025995">
    <property type="status" value="NOT_ANNOTATED_CDS"/>
    <property type="molecule type" value="Genomic_DNA"/>
</dbReference>
<feature type="domain" description="Helicase C-terminal" evidence="15">
    <location>
        <begin position="2495"/>
        <end position="2658"/>
    </location>
</feature>
<dbReference type="EMBL" id="ATLV01025994">
    <property type="status" value="NOT_ANNOTATED_CDS"/>
    <property type="molecule type" value="Genomic_DNA"/>
</dbReference>
<dbReference type="VEuPathDB" id="VectorBase:ASIS022302"/>
<accession>A0A084WR91</accession>
<feature type="transmembrane region" description="Helical" evidence="12">
    <location>
        <begin position="898"/>
        <end position="918"/>
    </location>
</feature>
<dbReference type="SMART" id="SM00487">
    <property type="entry name" value="DEXDc"/>
    <property type="match status" value="1"/>
</dbReference>
<dbReference type="GO" id="GO:0016787">
    <property type="term" value="F:hydrolase activity"/>
    <property type="evidence" value="ECO:0007669"/>
    <property type="project" value="UniProtKB-KW"/>
</dbReference>
<feature type="region of interest" description="Disordered" evidence="11">
    <location>
        <begin position="542"/>
        <end position="581"/>
    </location>
</feature>
<dbReference type="GO" id="GO:0003723">
    <property type="term" value="F:RNA binding"/>
    <property type="evidence" value="ECO:0007669"/>
    <property type="project" value="TreeGrafter"/>
</dbReference>
<evidence type="ECO:0000256" key="7">
    <source>
        <dbReference type="ARBA" id="ARBA00022840"/>
    </source>
</evidence>
<dbReference type="Proteomes" id="UP000030765">
    <property type="component" value="Unassembled WGS sequence"/>
</dbReference>
<feature type="region of interest" description="Disordered" evidence="11">
    <location>
        <begin position="1460"/>
        <end position="1519"/>
    </location>
</feature>
<dbReference type="FunFam" id="1.10.418.10:FF:000020">
    <property type="entry name" value="Cytospin-A isoform 1"/>
    <property type="match status" value="1"/>
</dbReference>
<dbReference type="InterPro" id="IPR001715">
    <property type="entry name" value="CH_dom"/>
</dbReference>
<dbReference type="EMBL" id="ATLV01026002">
    <property type="status" value="NOT_ANNOTATED_CDS"/>
    <property type="molecule type" value="Genomic_DNA"/>
</dbReference>
<dbReference type="VEuPathDB" id="VectorBase:ASIS001253"/>
<dbReference type="Pfam" id="PF00271">
    <property type="entry name" value="Helicase_C"/>
    <property type="match status" value="1"/>
</dbReference>
<dbReference type="EMBL" id="ATLV01025998">
    <property type="status" value="NOT_ANNOTATED_CDS"/>
    <property type="molecule type" value="Genomic_DNA"/>
</dbReference>
<dbReference type="FunFam" id="3.40.50.300:FF:000637">
    <property type="entry name" value="ATP-dependent RNA helicase DHX37/DHR1"/>
    <property type="match status" value="1"/>
</dbReference>
<dbReference type="STRING" id="74873.A0A084WR91"/>
<dbReference type="Pfam" id="PF23362">
    <property type="entry name" value="DHX37_C"/>
    <property type="match status" value="1"/>
</dbReference>
<feature type="compositionally biased region" description="Acidic residues" evidence="11">
    <location>
        <begin position="563"/>
        <end position="578"/>
    </location>
</feature>
<feature type="domain" description="Calponin-homology (CH)" evidence="13">
    <location>
        <begin position="1832"/>
        <end position="1958"/>
    </location>
</feature>
<dbReference type="InterPro" id="IPR011545">
    <property type="entry name" value="DEAD/DEAH_box_helicase_dom"/>
</dbReference>
<dbReference type="SMART" id="SM00033">
    <property type="entry name" value="CH"/>
    <property type="match status" value="1"/>
</dbReference>
<dbReference type="CDD" id="cd17982">
    <property type="entry name" value="DEXHc_DHX37"/>
    <property type="match status" value="1"/>
</dbReference>
<dbReference type="Pfam" id="PF00270">
    <property type="entry name" value="DEAD"/>
    <property type="match status" value="1"/>
</dbReference>
<dbReference type="EnsemblMetazoa" id="ASIC020997-RA">
    <property type="protein sequence ID" value="ASIC020997-PA"/>
    <property type="gene ID" value="ASIC020997"/>
</dbReference>
<dbReference type="SUPFAM" id="SSF52540">
    <property type="entry name" value="P-loop containing nucleoside triphosphate hydrolases"/>
    <property type="match status" value="1"/>
</dbReference>
<keyword evidence="7" id="KW-0067">ATP-binding</keyword>
<dbReference type="Pfam" id="PF00307">
    <property type="entry name" value="CH"/>
    <property type="match status" value="1"/>
</dbReference>
<evidence type="ECO:0000256" key="12">
    <source>
        <dbReference type="SAM" id="Phobius"/>
    </source>
</evidence>
<dbReference type="Pfam" id="PF04408">
    <property type="entry name" value="WHD_HA2"/>
    <property type="match status" value="1"/>
</dbReference>
<keyword evidence="12" id="KW-0812">Transmembrane</keyword>
<dbReference type="InterPro" id="IPR002464">
    <property type="entry name" value="DNA/RNA_helicase_DEAH_CS"/>
</dbReference>
<feature type="compositionally biased region" description="Low complexity" evidence="11">
    <location>
        <begin position="797"/>
        <end position="820"/>
    </location>
</feature>
<keyword evidence="8 10" id="KW-0175">Coiled coil</keyword>
<keyword evidence="4" id="KW-0547">Nucleotide-binding</keyword>
<comment type="similarity">
    <text evidence="2">Belongs to the cytospin-A family.</text>
</comment>
<dbReference type="OMA" id="WQKMANA"/>
<evidence type="ECO:0000256" key="11">
    <source>
        <dbReference type="SAM" id="MobiDB-lite"/>
    </source>
</evidence>
<evidence type="ECO:0000313" key="16">
    <source>
        <dbReference type="EMBL" id="KFB52735.1"/>
    </source>
</evidence>
<dbReference type="PROSITE" id="PS51192">
    <property type="entry name" value="HELICASE_ATP_BIND_1"/>
    <property type="match status" value="1"/>
</dbReference>
<name>A0A084WR91_ANOSI</name>
<evidence type="ECO:0000256" key="1">
    <source>
        <dbReference type="ARBA" id="ARBA00008792"/>
    </source>
</evidence>
<feature type="coiled-coil region" evidence="10">
    <location>
        <begin position="1042"/>
        <end position="1341"/>
    </location>
</feature>
<dbReference type="SMART" id="SM00490">
    <property type="entry name" value="HELICc"/>
    <property type="match status" value="1"/>
</dbReference>
<evidence type="ECO:0000259" key="15">
    <source>
        <dbReference type="PROSITE" id="PS51194"/>
    </source>
</evidence>
<dbReference type="EMBL" id="ATLV01026000">
    <property type="status" value="NOT_ANNOTATED_CDS"/>
    <property type="molecule type" value="Genomic_DNA"/>
</dbReference>
<dbReference type="PANTHER" id="PTHR18934:SF99">
    <property type="entry name" value="ATP-DEPENDENT RNA HELICASE DHX37-RELATED"/>
    <property type="match status" value="1"/>
</dbReference>
<evidence type="ECO:0000256" key="8">
    <source>
        <dbReference type="ARBA" id="ARBA00023054"/>
    </source>
</evidence>
<feature type="compositionally biased region" description="Polar residues" evidence="11">
    <location>
        <begin position="756"/>
        <end position="768"/>
    </location>
</feature>
<feature type="compositionally biased region" description="Basic residues" evidence="11">
    <location>
        <begin position="110"/>
        <end position="122"/>
    </location>
</feature>
<dbReference type="PROSITE" id="PS50021">
    <property type="entry name" value="CH"/>
    <property type="match status" value="1"/>
</dbReference>
<dbReference type="GO" id="GO:0003724">
    <property type="term" value="F:RNA helicase activity"/>
    <property type="evidence" value="ECO:0007669"/>
    <property type="project" value="UniProtKB-EC"/>
</dbReference>
<organism evidence="16">
    <name type="scientific">Anopheles sinensis</name>
    <name type="common">Mosquito</name>
    <dbReference type="NCBI Taxonomy" id="74873"/>
    <lineage>
        <taxon>Eukaryota</taxon>
        <taxon>Metazoa</taxon>
        <taxon>Ecdysozoa</taxon>
        <taxon>Arthropoda</taxon>
        <taxon>Hexapoda</taxon>
        <taxon>Insecta</taxon>
        <taxon>Pterygota</taxon>
        <taxon>Neoptera</taxon>
        <taxon>Endopterygota</taxon>
        <taxon>Diptera</taxon>
        <taxon>Nematocera</taxon>
        <taxon>Culicoidea</taxon>
        <taxon>Culicidae</taxon>
        <taxon>Anophelinae</taxon>
        <taxon>Anopheles</taxon>
    </lineage>
</organism>
<feature type="compositionally biased region" description="Basic and acidic residues" evidence="11">
    <location>
        <begin position="2482"/>
        <end position="2497"/>
    </location>
</feature>
<dbReference type="SMART" id="SM00847">
    <property type="entry name" value="HA2"/>
    <property type="match status" value="1"/>
</dbReference>
<dbReference type="EMBL" id="ATLV01026001">
    <property type="status" value="NOT_ANNOTATED_CDS"/>
    <property type="molecule type" value="Genomic_DNA"/>
</dbReference>
<feature type="region of interest" description="Disordered" evidence="11">
    <location>
        <begin position="2047"/>
        <end position="2125"/>
    </location>
</feature>
<feature type="compositionally biased region" description="Low complexity" evidence="11">
    <location>
        <begin position="15"/>
        <end position="38"/>
    </location>
</feature>
<feature type="coiled-coil region" evidence="10">
    <location>
        <begin position="222"/>
        <end position="294"/>
    </location>
</feature>
<evidence type="ECO:0000256" key="2">
    <source>
        <dbReference type="ARBA" id="ARBA00009452"/>
    </source>
</evidence>
<comment type="similarity">
    <text evidence="1">Belongs to the DEAD box helicase family. DEAH subfamily.</text>
</comment>
<dbReference type="CDD" id="cd18791">
    <property type="entry name" value="SF2_C_RHA"/>
    <property type="match status" value="1"/>
</dbReference>
<keyword evidence="5" id="KW-0378">Hydrolase</keyword>
<sequence length="3111" mass="344346">MIKLKSLFRRGQGPSGTKHQSSSSSSSTAASPGSGALARDAGTGGITSIGGAAAGGGLSANGGGALLKSAASVSSLEYSIGAKPAQSTRGGAGGLGTQQRFNGSREKLDHSHHHHHHHHHHQQQQQQQQYPHHPQHTRTASASQMAQMAQHHHPSGTASTNHLNKFPSGGDGGLLVQERAVDAGSGGMSASMEQLTAISFAGPEQMAAAAVAVSPGKSSRRVAELQSHLERLQTENRHLEEKVHEMTNCQEELLLLRDEIVKLKASHEQSNSELHRLLNENESLRDRLKTVVQSPLSDSEKQQLIRNTQRLHSSAPASIALPNNMDAEGTPCVTPDWDKQSSSSEIAVACLQDKIIQHNYTNPAFCQQSEYYSSAPTTPAAAKTAGMAGGGGSLVSISAAATMTAASCTRRNEQLTRSYHRISSKVVNRQHSLASFDRRTAGGGGPQVAAPPIPGKPLVNARLLDRYGPVGSTGSAPQSQPIASLASAGSTSGSRYALVPVEEIPFNVVRKYSVVDERQLSLGGGGGGVGASRSDEFLDRVGSVPNLGGNGRQRFQHDRTMEEEQQEGDGEDAEEEEEMHNLSDHFPVPFCCRIFSCNLFKTDGAQGWLYYQHVNARRFEMVPTEEDEELVDENQEIIQMHNGRAHRYAIIPSVPDDEDETCLSNGDINGYSASGAEDPTAIHRSPARTPSARLNQQQQRAGSRRETPKPQLPPTPSQQQQQSLTLTPSKAATHPGQGETTPKKNPATLKLHELLTTPQKKNTPQWRNQPPPPPSPFTMTPSTTPQRRAPAPPMMVSSTPKQPQHQQQLQPIQQSVQSPPTTAIISPRLNSDIYSEKPLPLDPEKSVWGQGVPIGHKSWQKMANASATIGAVSLMLILCGFMNSGLSLYMTAKLGREFYLDMGILAGFSAIALGILGFKSRQCDWLPNRNYMSGYVLVTIFSLLNCCAEVILMTMHPYPGTPLNDVTTGIILGLSSLIILLISLGAITSRWCRAPPPDNRVDTEKLEDSRTQIGTLQKLLLREPSPQDATPTDREQKLVDLLKSAQDEREGLMLKQEELNGELNELKGILDERTAEVSRARARVSLLESSLDAANAEKKDVNAQLMESKEDASVKLIEISRLTTLLENARAKIDELEQDRAMGDKTDLEELLDTARKEKDQLETQVASLQEQVSISQCEVQKLKDQLARLNEECKVVRNNAKCLISDLEYKNETVSQEKQKIATEFQQLQESVNELQIQNKCLLEDKCQLETLLSETQKHLGETERKLMEKTEELNQESRLRKQEADEWEHFQSDLLMTVRVANDFKTEAQNAREKLALDNKALREKVRVLEQQIEQLNKQSLKGMGNADDVQLSYERLNVLKQDLCASTENLNMFDRNVDEFSQRVQLLRKQMSSFSFDRKLTPTSDVPAAAENWQLKGKSTVPPPALPDSDSDVPPPLPKSKPPKMVVRFADAASSVESSESHDFSESDLEESELMPAARKATPFGDEQRSYTPTSETGSGSANDDDLSDDAGEYRVNPPAFRPIAASLSTESLTTNSSFALFKPIPRFASKSTQDLRSTARGEDFEAGSQRYHGQRGLASANFGSGLFYSKSTDDLILPDIDRMSQKPSSNLSKFRKFRYERSISGSSLNNLAKMERLELAPRHEEETMGNMQKQHESNALRAYRTLEGSDSSEKTTSVGKISNQLQFTTNLPNVQHETKPEIRKPQPLPRTDSEQSLAMGQKTTIVYQISMQSPTTHVQSSLPTKSPLREQQQPTVGSNVNSNSKPIASADSVLLMKKSNLITSNNGCNAALNPAIISHKTMDFVRRNSYNDISERKDPLNALVKNGGSKRNALLKWCQNKTVGYRNIDITNFSSSWNDGLALCAIMHTYLPDRVPYDKLNQNDKRRNFSLAFAAAESVGIQTSLIKLEFAAPQEYGAEDNANALVLPSKKRATKIKSDKTVVTKILSKKQRKRLEKIVDQKKKKENRSNLIASLIQVQATKEELSGYRKLSDVQTKGLKQRFKEQKFGVTMVEKSVSKAKDQSVAKLRSLVGSRRKRLALLRQSVRLPGDDEDEEGEKTERDPNVVGLDESSSSEEEEMDEEDSTSEEEVVKSEEAVGWTVEEKNDNATQPTEDGEKPANLDDDVVEIQIKPEEAPKMATPAPAIVDRKPATYIHVERDSSIQAARLKLPILAEEQVIMETISENKITILAGETGSGKTTQIPQFLYEAGYAERGLIGITEPRRVAAISMSKRVALEMNLSTDIVSYLIRYEGNVTDRTKIKFMTDGVLLKEIEVDFLLNKYSCIILDEAHERSVYTDILMGLLSRIVRLREKRGTNPLRLIIMSATLRVRDFTENKKLFLDVPPVISIDSRQFPVTVHFNRTTPADYLREAFLKTVKIHTTLPDGGILVFLTGQKEVNTMVRKLRKMFPALDVGERSTDPSGGERREEAVVEDEDDFDNILRGKKARKKSQTQGKKNSRPSVMVPRLPQIDLDAYDLPHADDTEGDLRDGNDSGSELEDDDGMDLRAEDDLDGVSELKKSQPLWVLPLYAMLPPDKQQRIFQPPPPGARLCVVATNVAETSLTIPDIKYVVDSGRQKTKLYDKTTGVTAFVVTYTSKASANQRAGRAGRVAPGHCYRLYSSAVFNDEFIEHAPPEVQQKPVDGLVLQMKCMGIDKVINFPFPSPPDPVQLQVAEQRLLKLGALEEIILQGDGPGKKAQTLTRVTELGRTMAAFPVAPRFAKVLALSHQHALLPYAICLVAALSVQEVLEEISLTEDGPQNEGSKRWRQRRKGWAGQGESLLLGDPMILLKAVGAAEHANSKGLLEAFCVENGIRVKAIREIRKLRVQLTNEVNANLREMDLTVDPNMPPPTTLQIRLLRQLLLIGMADQIARKLPDTEIKLKADARRLKAAYNLPTIDEPVFLHASSVLRRELPQWVCYQEAYETIVPAEVAGDGSKTKMFIRGITAIEPEWLPKFVPNVCNIMDVLEEPIPPAYNAENDSIECYVKATIGKTSWELPSSLVEMPRNMLRCKYLLKFILIGDIFKQLKQFRKSLLSSPDSVLKQYASAVPRIDAALKVLFANEVFNASRLRDLWRADSKFFLNEYKGFLPISCQDDVAKLWPPSS</sequence>
<feature type="compositionally biased region" description="Polar residues" evidence="11">
    <location>
        <begin position="1678"/>
        <end position="1699"/>
    </location>
</feature>
<feature type="compositionally biased region" description="Polar residues" evidence="11">
    <location>
        <begin position="1493"/>
        <end position="1505"/>
    </location>
</feature>
<feature type="region of interest" description="Disordered" evidence="11">
    <location>
        <begin position="2418"/>
        <end position="2513"/>
    </location>
</feature>
<dbReference type="Pfam" id="PF07717">
    <property type="entry name" value="OB_NTP_bind"/>
    <property type="match status" value="1"/>
</dbReference>
<protein>
    <recommendedName>
        <fullName evidence="3">RNA helicase</fullName>
        <ecNumber evidence="3">3.6.4.13</ecNumber>
    </recommendedName>
</protein>
<keyword evidence="12" id="KW-1133">Transmembrane helix</keyword>
<dbReference type="GO" id="GO:0000462">
    <property type="term" value="P:maturation of SSU-rRNA from tricistronic rRNA transcript (SSU-rRNA, 5.8S rRNA, LSU-rRNA)"/>
    <property type="evidence" value="ECO:0007669"/>
    <property type="project" value="TreeGrafter"/>
</dbReference>
<feature type="compositionally biased region" description="Basic and acidic residues" evidence="11">
    <location>
        <begin position="2419"/>
        <end position="2435"/>
    </location>
</feature>
<dbReference type="Gene3D" id="1.10.418.10">
    <property type="entry name" value="Calponin-like domain"/>
    <property type="match status" value="1"/>
</dbReference>
<dbReference type="PANTHER" id="PTHR18934">
    <property type="entry name" value="ATP-DEPENDENT RNA HELICASE"/>
    <property type="match status" value="1"/>
</dbReference>
<gene>
    <name evidence="16" type="ORF">ZHAS_00020997</name>
</gene>
<dbReference type="Pfam" id="PF21010">
    <property type="entry name" value="HA2_C"/>
    <property type="match status" value="1"/>
</dbReference>
<feature type="region of interest" description="Disordered" evidence="11">
    <location>
        <begin position="469"/>
        <end position="488"/>
    </location>
</feature>
<dbReference type="InterPro" id="IPR048333">
    <property type="entry name" value="HA2_WH"/>
</dbReference>
<feature type="compositionally biased region" description="Low complexity" evidence="11">
    <location>
        <begin position="123"/>
        <end position="132"/>
    </location>
</feature>
<dbReference type="InterPro" id="IPR001650">
    <property type="entry name" value="Helicase_C-like"/>
</dbReference>
<dbReference type="InterPro" id="IPR011709">
    <property type="entry name" value="DEAD-box_helicase_OB_fold"/>
</dbReference>
<feature type="compositionally biased region" description="Polar residues" evidence="11">
    <location>
        <begin position="472"/>
        <end position="482"/>
    </location>
</feature>
<dbReference type="InterPro" id="IPR027417">
    <property type="entry name" value="P-loop_NTPase"/>
</dbReference>
<feature type="region of interest" description="Disordered" evidence="11">
    <location>
        <begin position="436"/>
        <end position="455"/>
    </location>
</feature>
<comment type="catalytic activity">
    <reaction evidence="9">
        <text>ATP + H2O = ADP + phosphate + H(+)</text>
        <dbReference type="Rhea" id="RHEA:13065"/>
        <dbReference type="ChEBI" id="CHEBI:15377"/>
        <dbReference type="ChEBI" id="CHEBI:15378"/>
        <dbReference type="ChEBI" id="CHEBI:30616"/>
        <dbReference type="ChEBI" id="CHEBI:43474"/>
        <dbReference type="ChEBI" id="CHEBI:456216"/>
        <dbReference type="EC" id="3.6.4.13"/>
    </reaction>
</comment>
<evidence type="ECO:0000256" key="5">
    <source>
        <dbReference type="ARBA" id="ARBA00022801"/>
    </source>
</evidence>
<evidence type="ECO:0000259" key="13">
    <source>
        <dbReference type="PROSITE" id="PS50021"/>
    </source>
</evidence>